<protein>
    <submittedName>
        <fullName evidence="2">Uncharacterized protein MANES_02G128600</fullName>
    </submittedName>
</protein>
<dbReference type="EMBL" id="GGEC01051367">
    <property type="protein sequence ID" value="MBX31851.1"/>
    <property type="molecule type" value="Transcribed_RNA"/>
</dbReference>
<feature type="region of interest" description="Disordered" evidence="1">
    <location>
        <begin position="26"/>
        <end position="46"/>
    </location>
</feature>
<sequence>MGEMLGKPGIITHFQLRLIAGNITNFKQHPQGNNSKNSKRQLFVSK</sequence>
<evidence type="ECO:0000313" key="2">
    <source>
        <dbReference type="EMBL" id="MBX31851.1"/>
    </source>
</evidence>
<reference evidence="2" key="1">
    <citation type="submission" date="2018-02" db="EMBL/GenBank/DDBJ databases">
        <title>Rhizophora mucronata_Transcriptome.</title>
        <authorList>
            <person name="Meera S.P."/>
            <person name="Sreeshan A."/>
            <person name="Augustine A."/>
        </authorList>
    </citation>
    <scope>NUCLEOTIDE SEQUENCE</scope>
    <source>
        <tissue evidence="2">Leaf</tissue>
    </source>
</reference>
<dbReference type="AlphaFoldDB" id="A0A2P2MNN5"/>
<proteinExistence type="predicted"/>
<feature type="compositionally biased region" description="Polar residues" evidence="1">
    <location>
        <begin position="26"/>
        <end position="36"/>
    </location>
</feature>
<accession>A0A2P2MNN5</accession>
<organism evidence="2">
    <name type="scientific">Rhizophora mucronata</name>
    <name type="common">Asiatic mangrove</name>
    <dbReference type="NCBI Taxonomy" id="61149"/>
    <lineage>
        <taxon>Eukaryota</taxon>
        <taxon>Viridiplantae</taxon>
        <taxon>Streptophyta</taxon>
        <taxon>Embryophyta</taxon>
        <taxon>Tracheophyta</taxon>
        <taxon>Spermatophyta</taxon>
        <taxon>Magnoliopsida</taxon>
        <taxon>eudicotyledons</taxon>
        <taxon>Gunneridae</taxon>
        <taxon>Pentapetalae</taxon>
        <taxon>rosids</taxon>
        <taxon>fabids</taxon>
        <taxon>Malpighiales</taxon>
        <taxon>Rhizophoraceae</taxon>
        <taxon>Rhizophora</taxon>
    </lineage>
</organism>
<name>A0A2P2MNN5_RHIMU</name>
<evidence type="ECO:0000256" key="1">
    <source>
        <dbReference type="SAM" id="MobiDB-lite"/>
    </source>
</evidence>